<comment type="caution">
    <text evidence="1">The sequence shown here is derived from an EMBL/GenBank/DDBJ whole genome shotgun (WGS) entry which is preliminary data.</text>
</comment>
<protein>
    <submittedName>
        <fullName evidence="1">Uncharacterized protein</fullName>
    </submittedName>
</protein>
<gene>
    <name evidence="1" type="primary">AVEN_258224_1</name>
    <name evidence="1" type="ORF">NPIL_40661</name>
</gene>
<dbReference type="EMBL" id="BMAW01049489">
    <property type="protein sequence ID" value="GFS70810.1"/>
    <property type="molecule type" value="Genomic_DNA"/>
</dbReference>
<feature type="non-terminal residue" evidence="1">
    <location>
        <position position="152"/>
    </location>
</feature>
<accession>A0A8X6SZK8</accession>
<dbReference type="OrthoDB" id="6424295at2759"/>
<keyword evidence="2" id="KW-1185">Reference proteome</keyword>
<dbReference type="AlphaFoldDB" id="A0A8X6SZK8"/>
<evidence type="ECO:0000313" key="1">
    <source>
        <dbReference type="EMBL" id="GFS70810.1"/>
    </source>
</evidence>
<organism evidence="1 2">
    <name type="scientific">Nephila pilipes</name>
    <name type="common">Giant wood spider</name>
    <name type="synonym">Nephila maculata</name>
    <dbReference type="NCBI Taxonomy" id="299642"/>
    <lineage>
        <taxon>Eukaryota</taxon>
        <taxon>Metazoa</taxon>
        <taxon>Ecdysozoa</taxon>
        <taxon>Arthropoda</taxon>
        <taxon>Chelicerata</taxon>
        <taxon>Arachnida</taxon>
        <taxon>Araneae</taxon>
        <taxon>Araneomorphae</taxon>
        <taxon>Entelegynae</taxon>
        <taxon>Araneoidea</taxon>
        <taxon>Nephilidae</taxon>
        <taxon>Nephila</taxon>
    </lineage>
</organism>
<evidence type="ECO:0000313" key="2">
    <source>
        <dbReference type="Proteomes" id="UP000887013"/>
    </source>
</evidence>
<name>A0A8X6SZK8_NEPPI</name>
<sequence>SCDEMEAEENFSDILVQLSIFHRKWMKYLESTPNCNQEETLNSLWSNVKNASSLLNRILQSKSITRPKLKIEIFNVLQLLGAILEGTRSIWFFDFVNSGAYMRELVNTLQKLVDGKMNGETFKWIKLLFQKVVGVIMRRRKTFVAVEEYFSE</sequence>
<dbReference type="Proteomes" id="UP000887013">
    <property type="component" value="Unassembled WGS sequence"/>
</dbReference>
<reference evidence="1" key="1">
    <citation type="submission" date="2020-08" db="EMBL/GenBank/DDBJ databases">
        <title>Multicomponent nature underlies the extraordinary mechanical properties of spider dragline silk.</title>
        <authorList>
            <person name="Kono N."/>
            <person name="Nakamura H."/>
            <person name="Mori M."/>
            <person name="Yoshida Y."/>
            <person name="Ohtoshi R."/>
            <person name="Malay A.D."/>
            <person name="Moran D.A.P."/>
            <person name="Tomita M."/>
            <person name="Numata K."/>
            <person name="Arakawa K."/>
        </authorList>
    </citation>
    <scope>NUCLEOTIDE SEQUENCE</scope>
</reference>
<proteinExistence type="predicted"/>
<feature type="non-terminal residue" evidence="1">
    <location>
        <position position="1"/>
    </location>
</feature>